<dbReference type="HOGENOM" id="CLU_2993301_0_0_6"/>
<dbReference type="STRING" id="1301098.PKB_1841"/>
<proteinExistence type="predicted"/>
<feature type="region of interest" description="Disordered" evidence="1">
    <location>
        <begin position="16"/>
        <end position="57"/>
    </location>
</feature>
<gene>
    <name evidence="2" type="ORF">PKB_1841</name>
</gene>
<dbReference type="EMBL" id="HG322950">
    <property type="protein sequence ID" value="CDF83191.1"/>
    <property type="molecule type" value="Genomic_DNA"/>
</dbReference>
<evidence type="ECO:0000313" key="2">
    <source>
        <dbReference type="EMBL" id="CDF83191.1"/>
    </source>
</evidence>
<reference evidence="2 3" key="1">
    <citation type="submission" date="2013-03" db="EMBL/GenBank/DDBJ databases">
        <authorList>
            <person name="Linke B."/>
        </authorList>
    </citation>
    <scope>NUCLEOTIDE SEQUENCE [LARGE SCALE GENOMIC DNA]</scope>
    <source>
        <strain evidence="2 3">B13</strain>
    </source>
</reference>
<feature type="compositionally biased region" description="Basic residues" evidence="1">
    <location>
        <begin position="46"/>
        <end position="57"/>
    </location>
</feature>
<protein>
    <submittedName>
        <fullName evidence="2">Uncharacterized protein</fullName>
    </submittedName>
</protein>
<dbReference type="AlphaFoldDB" id="A0A024HEB7"/>
<keyword evidence="3" id="KW-1185">Reference proteome</keyword>
<name>A0A024HEB7_PSEKB</name>
<dbReference type="Proteomes" id="UP000025241">
    <property type="component" value="Chromosome I"/>
</dbReference>
<sequence length="57" mass="6233">MAAIRAHGALLQVRSARGLSRMNPPLQGDADPHAHADQPLSLPSPPHRRTLPNRIIR</sequence>
<evidence type="ECO:0000256" key="1">
    <source>
        <dbReference type="SAM" id="MobiDB-lite"/>
    </source>
</evidence>
<organism evidence="2 3">
    <name type="scientific">Pseudomonas knackmussii (strain DSM 6978 / CCUG 54928 / LMG 23759 / B13)</name>
    <dbReference type="NCBI Taxonomy" id="1301098"/>
    <lineage>
        <taxon>Bacteria</taxon>
        <taxon>Pseudomonadati</taxon>
        <taxon>Pseudomonadota</taxon>
        <taxon>Gammaproteobacteria</taxon>
        <taxon>Pseudomonadales</taxon>
        <taxon>Pseudomonadaceae</taxon>
        <taxon>Pseudomonas</taxon>
    </lineage>
</organism>
<accession>A0A024HEB7</accession>
<dbReference type="KEGG" id="pkc:PKB_1841"/>
<reference evidence="2 3" key="2">
    <citation type="submission" date="2014-05" db="EMBL/GenBank/DDBJ databases">
        <title>Genome sequence of the 3-chlorobenzoate degrading bacterium Pseudomonas knackmussii B13 shows multiple evidence for horizontal gene transfer.</title>
        <authorList>
            <person name="Miyazaki R."/>
            <person name="Bertelli C."/>
            <person name="Falquet L."/>
            <person name="Robinson-Rechavi M."/>
            <person name="Gharib W."/>
            <person name="Roy S."/>
            <person name="Van der Meer J.R."/>
        </authorList>
    </citation>
    <scope>NUCLEOTIDE SEQUENCE [LARGE SCALE GENOMIC DNA]</scope>
    <source>
        <strain evidence="2 3">B13</strain>
    </source>
</reference>
<evidence type="ECO:0000313" key="3">
    <source>
        <dbReference type="Proteomes" id="UP000025241"/>
    </source>
</evidence>